<name>A0A3N2QR98_9RHOB</name>
<dbReference type="OrthoDB" id="9806874at2"/>
<keyword evidence="1" id="KW-0812">Transmembrane</keyword>
<protein>
    <submittedName>
        <fullName evidence="2">DUF599 domain-containing protein</fullName>
    </submittedName>
</protein>
<accession>A0A3N2QR98</accession>
<dbReference type="RefSeq" id="WP_123643736.1">
    <property type="nucleotide sequence ID" value="NZ_ML119091.1"/>
</dbReference>
<dbReference type="Proteomes" id="UP000268016">
    <property type="component" value="Unassembled WGS sequence"/>
</dbReference>
<proteinExistence type="predicted"/>
<keyword evidence="3" id="KW-1185">Reference proteome</keyword>
<feature type="transmembrane region" description="Helical" evidence="1">
    <location>
        <begin position="77"/>
        <end position="96"/>
    </location>
</feature>
<organism evidence="2 3">
    <name type="scientific">Histidinibacterium lentulum</name>
    <dbReference type="NCBI Taxonomy" id="2480588"/>
    <lineage>
        <taxon>Bacteria</taxon>
        <taxon>Pseudomonadati</taxon>
        <taxon>Pseudomonadota</taxon>
        <taxon>Alphaproteobacteria</taxon>
        <taxon>Rhodobacterales</taxon>
        <taxon>Paracoccaceae</taxon>
        <taxon>Histidinibacterium</taxon>
    </lineage>
</organism>
<dbReference type="AlphaFoldDB" id="A0A3N2QR98"/>
<feature type="transmembrane region" description="Helical" evidence="1">
    <location>
        <begin position="12"/>
        <end position="32"/>
    </location>
</feature>
<evidence type="ECO:0000256" key="1">
    <source>
        <dbReference type="SAM" id="Phobius"/>
    </source>
</evidence>
<dbReference type="Pfam" id="PF04654">
    <property type="entry name" value="DUF599"/>
    <property type="match status" value="1"/>
</dbReference>
<feature type="transmembrane region" description="Helical" evidence="1">
    <location>
        <begin position="187"/>
        <end position="215"/>
    </location>
</feature>
<gene>
    <name evidence="2" type="ORF">EAT49_18160</name>
</gene>
<keyword evidence="1" id="KW-1133">Transmembrane helix</keyword>
<dbReference type="InterPro" id="IPR006747">
    <property type="entry name" value="DUF599"/>
</dbReference>
<feature type="transmembrane region" description="Helical" evidence="1">
    <location>
        <begin position="116"/>
        <end position="138"/>
    </location>
</feature>
<comment type="caution">
    <text evidence="2">The sequence shown here is derived from an EMBL/GenBank/DDBJ whole genome shotgun (WGS) entry which is preliminary data.</text>
</comment>
<evidence type="ECO:0000313" key="2">
    <source>
        <dbReference type="EMBL" id="ROT97732.1"/>
    </source>
</evidence>
<evidence type="ECO:0000313" key="3">
    <source>
        <dbReference type="Proteomes" id="UP000268016"/>
    </source>
</evidence>
<keyword evidence="1" id="KW-0472">Membrane</keyword>
<dbReference type="EMBL" id="RDRB01000011">
    <property type="protein sequence ID" value="ROT97732.1"/>
    <property type="molecule type" value="Genomic_DNA"/>
</dbReference>
<sequence length="229" mass="25084">MSAPDLLRLLWPWDLLALALLVISFAGIARVIEHPPKGRPSVTVLMAEYRRDWMRMMAARETRIFDSQILTSLRQSTSFFASTVLLSIGGVLALAGNPAPLTGLAAGLTEEGDPEVLWQVKLLVVAVLLALAFLRFVWANRVFGYCAVVMASVPNEVTDPDCEPRALRAAELNIRAALNFNRGLQAVYYAIAAAAWLVGPAALVAATVVTTWIVWSREFASVPRRVILR</sequence>
<reference evidence="2 3" key="1">
    <citation type="submission" date="2018-10" db="EMBL/GenBank/DDBJ databases">
        <title>Histidinibacterium lentulum gen. nov., sp. nov., a marine bacterium from the culture broth of Picochlorum sp. 122.</title>
        <authorList>
            <person name="Wang G."/>
        </authorList>
    </citation>
    <scope>NUCLEOTIDE SEQUENCE [LARGE SCALE GENOMIC DNA]</scope>
    <source>
        <strain evidence="2 3">B17</strain>
    </source>
</reference>